<proteinExistence type="predicted"/>
<organism evidence="1 2">
    <name type="scientific">Archangium minus</name>
    <dbReference type="NCBI Taxonomy" id="83450"/>
    <lineage>
        <taxon>Bacteria</taxon>
        <taxon>Pseudomonadati</taxon>
        <taxon>Myxococcota</taxon>
        <taxon>Myxococcia</taxon>
        <taxon>Myxococcales</taxon>
        <taxon>Cystobacterineae</taxon>
        <taxon>Archangiaceae</taxon>
        <taxon>Archangium</taxon>
    </lineage>
</organism>
<keyword evidence="2" id="KW-1185">Reference proteome</keyword>
<dbReference type="RefSeq" id="WP_395812263.1">
    <property type="nucleotide sequence ID" value="NZ_CP043494.1"/>
</dbReference>
<sequence length="139" mass="16110">MTEHPPDLDLAHLSRLAQEDVRLLWVNDFWDGALEGIAEYQGERCLFVVAEPHLVGAHDEMRRWVLYRLTTEQLQEEERWHALFVAHVGGHFDHTGTAPHEAEQHDPARFYGAYQADYRAPQLERSQAVGWFSAFTVRS</sequence>
<evidence type="ECO:0000313" key="2">
    <source>
        <dbReference type="Proteomes" id="UP001611383"/>
    </source>
</evidence>
<name>A0ABY9X987_9BACT</name>
<dbReference type="EMBL" id="CP043494">
    <property type="protein sequence ID" value="WNG51962.1"/>
    <property type="molecule type" value="Genomic_DNA"/>
</dbReference>
<dbReference type="Proteomes" id="UP001611383">
    <property type="component" value="Chromosome"/>
</dbReference>
<accession>A0ABY9X987</accession>
<protein>
    <submittedName>
        <fullName evidence="1">Uncharacterized protein</fullName>
    </submittedName>
</protein>
<gene>
    <name evidence="1" type="ORF">F0U60_53530</name>
</gene>
<evidence type="ECO:0000313" key="1">
    <source>
        <dbReference type="EMBL" id="WNG51962.1"/>
    </source>
</evidence>
<reference evidence="1 2" key="1">
    <citation type="submission" date="2019-08" db="EMBL/GenBank/DDBJ databases">
        <title>Archangium and Cystobacter genomes.</title>
        <authorList>
            <person name="Chen I.-C.K."/>
            <person name="Wielgoss S."/>
        </authorList>
    </citation>
    <scope>NUCLEOTIDE SEQUENCE [LARGE SCALE GENOMIC DNA]</scope>
    <source>
        <strain evidence="1 2">Cbm 6</strain>
    </source>
</reference>